<feature type="compositionally biased region" description="Low complexity" evidence="1">
    <location>
        <begin position="40"/>
        <end position="52"/>
    </location>
</feature>
<dbReference type="Proteomes" id="UP000054532">
    <property type="component" value="Unassembled WGS sequence"/>
</dbReference>
<evidence type="ECO:0000313" key="2">
    <source>
        <dbReference type="EMBL" id="ETM32564.1"/>
    </source>
</evidence>
<reference evidence="2" key="1">
    <citation type="submission" date="2013-11" db="EMBL/GenBank/DDBJ databases">
        <title>The Genome Sequence of Phytophthora parasitica IAC_01/95.</title>
        <authorList>
            <consortium name="The Broad Institute Genomics Platform"/>
            <person name="Russ C."/>
            <person name="Tyler B."/>
            <person name="Panabieres F."/>
            <person name="Shan W."/>
            <person name="Tripathy S."/>
            <person name="Grunwald N."/>
            <person name="Machado M."/>
            <person name="Johnson C.S."/>
            <person name="Arredondo F."/>
            <person name="Hong C."/>
            <person name="Coffey M."/>
            <person name="Young S.K."/>
            <person name="Zeng Q."/>
            <person name="Gargeya S."/>
            <person name="Fitzgerald M."/>
            <person name="Abouelleil A."/>
            <person name="Alvarado L."/>
            <person name="Chapman S.B."/>
            <person name="Gainer-Dewar J."/>
            <person name="Goldberg J."/>
            <person name="Griggs A."/>
            <person name="Gujja S."/>
            <person name="Hansen M."/>
            <person name="Howarth C."/>
            <person name="Imamovic A."/>
            <person name="Ireland A."/>
            <person name="Larimer J."/>
            <person name="McCowan C."/>
            <person name="Murphy C."/>
            <person name="Pearson M."/>
            <person name="Poon T.W."/>
            <person name="Priest M."/>
            <person name="Roberts A."/>
            <person name="Saif S."/>
            <person name="Shea T."/>
            <person name="Sykes S."/>
            <person name="Wortman J."/>
            <person name="Nusbaum C."/>
            <person name="Birren B."/>
        </authorList>
    </citation>
    <scope>NUCLEOTIDE SEQUENCE [LARGE SCALE GENOMIC DNA]</scope>
    <source>
        <strain evidence="2">IAC_01/95</strain>
    </source>
</reference>
<dbReference type="AlphaFoldDB" id="W2MAJ3"/>
<organism evidence="2">
    <name type="scientific">Phytophthora nicotianae</name>
    <name type="common">Potato buckeye rot agent</name>
    <name type="synonym">Phytophthora parasitica</name>
    <dbReference type="NCBI Taxonomy" id="4792"/>
    <lineage>
        <taxon>Eukaryota</taxon>
        <taxon>Sar</taxon>
        <taxon>Stramenopiles</taxon>
        <taxon>Oomycota</taxon>
        <taxon>Peronosporomycetes</taxon>
        <taxon>Peronosporales</taxon>
        <taxon>Peronosporaceae</taxon>
        <taxon>Phytophthora</taxon>
    </lineage>
</organism>
<dbReference type="EMBL" id="KI696295">
    <property type="protein sequence ID" value="ETM32564.1"/>
    <property type="molecule type" value="Genomic_DNA"/>
</dbReference>
<feature type="compositionally biased region" description="Basic residues" evidence="1">
    <location>
        <begin position="158"/>
        <end position="168"/>
    </location>
</feature>
<feature type="compositionally biased region" description="Low complexity" evidence="1">
    <location>
        <begin position="146"/>
        <end position="157"/>
    </location>
</feature>
<feature type="compositionally biased region" description="Gly residues" evidence="1">
    <location>
        <begin position="9"/>
        <end position="19"/>
    </location>
</feature>
<sequence>MPLLSTGAVSGGATSGTGPGPAAPIAHQVAARAEASGAQAPARPSSSTSRRFGSGGRPPEPGAPSTSGQGPSTLGLSMEGPWAASALRAASFFEVAASAEAGAAREGARNVGSSAVLTPRQDPHARPLASPDAGITPRALGAAGLRSSDVARAAAPPRSRRPSKRAVRLAKTPRQPPRRSPPPPCLPPVMRFHPAGRAACCLNR</sequence>
<feature type="compositionally biased region" description="Pro residues" evidence="1">
    <location>
        <begin position="174"/>
        <end position="187"/>
    </location>
</feature>
<feature type="region of interest" description="Disordered" evidence="1">
    <location>
        <begin position="98"/>
        <end position="190"/>
    </location>
</feature>
<evidence type="ECO:0000256" key="1">
    <source>
        <dbReference type="SAM" id="MobiDB-lite"/>
    </source>
</evidence>
<accession>W2MAJ3</accession>
<proteinExistence type="predicted"/>
<feature type="compositionally biased region" description="Polar residues" evidence="1">
    <location>
        <begin position="64"/>
        <end position="75"/>
    </location>
</feature>
<gene>
    <name evidence="2" type="ORF">L914_20057</name>
</gene>
<name>W2MAJ3_PHYNI</name>
<feature type="region of interest" description="Disordered" evidence="1">
    <location>
        <begin position="1"/>
        <end position="78"/>
    </location>
</feature>
<protein>
    <submittedName>
        <fullName evidence="2">Uncharacterized protein</fullName>
    </submittedName>
</protein>